<reference evidence="1" key="1">
    <citation type="submission" date="2021-03" db="EMBL/GenBank/DDBJ databases">
        <title>Draft genome sequence of rust myrtle Austropuccinia psidii MF-1, a brazilian biotype.</title>
        <authorList>
            <person name="Quecine M.C."/>
            <person name="Pachon D.M.R."/>
            <person name="Bonatelli M.L."/>
            <person name="Correr F.H."/>
            <person name="Franceschini L.M."/>
            <person name="Leite T.F."/>
            <person name="Margarido G.R.A."/>
            <person name="Almeida C.A."/>
            <person name="Ferrarezi J.A."/>
            <person name="Labate C.A."/>
        </authorList>
    </citation>
    <scope>NUCLEOTIDE SEQUENCE</scope>
    <source>
        <strain evidence="1">MF-1</strain>
    </source>
</reference>
<gene>
    <name evidence="1" type="ORF">O181_048133</name>
</gene>
<sequence length="299" mass="33482">MPLETCAALLADDTKTQASENICNILRTMQEEINSLRTSHASELADLRALLAPNTSPSSYPDFKSPFPAYKKFMQSPYKDASRVPTLQLMGENYDDWLLHMEKVLSFTFETPQPVEAEHSMLSALTSRISWLVFNFIDSTMPAEFSLTLGLHPLSVTVFYFFGAIRSSFSPGSCFEKMSVVLSWMDLVSNTMTDPPMPIYKLILHWSHIFATILRLKIQLKKLEGFFLQATAAPPSHLNMETSDQLVSSMILSNGGGSPTAVFVGQVLSNTVGWVDLYRQEEIPFVDQLLEATKEKSCD</sequence>
<proteinExistence type="predicted"/>
<comment type="caution">
    <text evidence="1">The sequence shown here is derived from an EMBL/GenBank/DDBJ whole genome shotgun (WGS) entry which is preliminary data.</text>
</comment>
<evidence type="ECO:0000313" key="2">
    <source>
        <dbReference type="Proteomes" id="UP000765509"/>
    </source>
</evidence>
<name>A0A9Q3HK69_9BASI</name>
<organism evidence="1 2">
    <name type="scientific">Austropuccinia psidii MF-1</name>
    <dbReference type="NCBI Taxonomy" id="1389203"/>
    <lineage>
        <taxon>Eukaryota</taxon>
        <taxon>Fungi</taxon>
        <taxon>Dikarya</taxon>
        <taxon>Basidiomycota</taxon>
        <taxon>Pucciniomycotina</taxon>
        <taxon>Pucciniomycetes</taxon>
        <taxon>Pucciniales</taxon>
        <taxon>Sphaerophragmiaceae</taxon>
        <taxon>Austropuccinia</taxon>
    </lineage>
</organism>
<dbReference type="EMBL" id="AVOT02020316">
    <property type="protein sequence ID" value="MBW0508418.1"/>
    <property type="molecule type" value="Genomic_DNA"/>
</dbReference>
<dbReference type="AlphaFoldDB" id="A0A9Q3HK69"/>
<dbReference type="Proteomes" id="UP000765509">
    <property type="component" value="Unassembled WGS sequence"/>
</dbReference>
<accession>A0A9Q3HK69</accession>
<protein>
    <submittedName>
        <fullName evidence="1">Uncharacterized protein</fullName>
    </submittedName>
</protein>
<keyword evidence="2" id="KW-1185">Reference proteome</keyword>
<evidence type="ECO:0000313" key="1">
    <source>
        <dbReference type="EMBL" id="MBW0508418.1"/>
    </source>
</evidence>